<reference evidence="1 2" key="1">
    <citation type="submission" date="2019-03" db="EMBL/GenBank/DDBJ databases">
        <title>The complete genome sequence of Swingsia samuiensis NBRC107927(T).</title>
        <authorList>
            <person name="Chua K.-O."/>
            <person name="Chan K.-G."/>
            <person name="See-Too W.-S."/>
        </authorList>
    </citation>
    <scope>NUCLEOTIDE SEQUENCE [LARGE SCALE GENOMIC DNA]</scope>
    <source>
        <strain evidence="1 2">AH83</strain>
    </source>
</reference>
<name>A0A4Y6UL67_9PROT</name>
<dbReference type="RefSeq" id="WP_141461272.1">
    <property type="nucleotide sequence ID" value="NZ_CP038141.1"/>
</dbReference>
<dbReference type="OrthoDB" id="9012334at2"/>
<evidence type="ECO:0008006" key="3">
    <source>
        <dbReference type="Google" id="ProtNLM"/>
    </source>
</evidence>
<dbReference type="AlphaFoldDB" id="A0A4Y6UL67"/>
<dbReference type="Gene3D" id="3.40.1000.10">
    <property type="entry name" value="Mog1/PsbP, alpha/beta/alpha sandwich"/>
    <property type="match status" value="1"/>
</dbReference>
<protein>
    <recommendedName>
        <fullName evidence="3">DUF1795 domain-containing protein</fullName>
    </recommendedName>
</protein>
<dbReference type="KEGG" id="ssam:E3D00_07245"/>
<dbReference type="SUPFAM" id="SSF55724">
    <property type="entry name" value="Mog1p/PsbP-like"/>
    <property type="match status" value="1"/>
</dbReference>
<evidence type="ECO:0000313" key="2">
    <source>
        <dbReference type="Proteomes" id="UP000316313"/>
    </source>
</evidence>
<keyword evidence="2" id="KW-1185">Reference proteome</keyword>
<evidence type="ECO:0000313" key="1">
    <source>
        <dbReference type="EMBL" id="QDH17378.1"/>
    </source>
</evidence>
<sequence>MKYKLPDFTLDLPEGSKDCSIYAFLLTSSKGNTFNVTVRRHYLSGNSVFTKYINEDITARMTSGENYDLAWKKKYYHEGREGIITAGTLKGADTQQIDERRLYLFSEKILFILTAFTQGIFTTEQLDTLNHFVKGFSFDRS</sequence>
<gene>
    <name evidence="1" type="ORF">E3D00_07245</name>
</gene>
<dbReference type="InterPro" id="IPR016123">
    <property type="entry name" value="Mog1/PsbP_a/b/a-sand"/>
</dbReference>
<accession>A0A4Y6UL67</accession>
<dbReference type="EMBL" id="CP038141">
    <property type="protein sequence ID" value="QDH17378.1"/>
    <property type="molecule type" value="Genomic_DNA"/>
</dbReference>
<dbReference type="Proteomes" id="UP000316313">
    <property type="component" value="Chromosome"/>
</dbReference>
<proteinExistence type="predicted"/>
<organism evidence="1 2">
    <name type="scientific">Swingsia samuiensis</name>
    <dbReference type="NCBI Taxonomy" id="1293412"/>
    <lineage>
        <taxon>Bacteria</taxon>
        <taxon>Pseudomonadati</taxon>
        <taxon>Pseudomonadota</taxon>
        <taxon>Alphaproteobacteria</taxon>
        <taxon>Acetobacterales</taxon>
        <taxon>Acetobacteraceae</taxon>
        <taxon>Swingsia</taxon>
    </lineage>
</organism>